<reference evidence="2 3" key="1">
    <citation type="submission" date="2019-09" db="EMBL/GenBank/DDBJ databases">
        <title>Draft genome sequence of Ginsengibacter sp. BR5-29.</title>
        <authorList>
            <person name="Im W.-T."/>
        </authorList>
    </citation>
    <scope>NUCLEOTIDE SEQUENCE [LARGE SCALE GENOMIC DNA]</scope>
    <source>
        <strain evidence="2 3">BR5-29</strain>
    </source>
</reference>
<dbReference type="Gene3D" id="3.10.310.50">
    <property type="match status" value="1"/>
</dbReference>
<sequence length="151" mass="17628">MRPFFKKKPFFSKEENDLIVQSIRDAERETSGEMRVFIENKCRFIDPIDRAKEIFANLKMENTKLRNGVLFYVALKDKQLAIFADSGIHEAVGEQFWKDVVSHILVFFNKENYALGIKECVQKIGEALKNNFPYDNNTDKNELPDEIIFGK</sequence>
<dbReference type="Proteomes" id="UP000326903">
    <property type="component" value="Unassembled WGS sequence"/>
</dbReference>
<dbReference type="RefSeq" id="WP_150413497.1">
    <property type="nucleotide sequence ID" value="NZ_VYQF01000001.1"/>
</dbReference>
<gene>
    <name evidence="2" type="ORF">FW778_04940</name>
</gene>
<dbReference type="AlphaFoldDB" id="A0A5J5IN05"/>
<evidence type="ECO:0000313" key="3">
    <source>
        <dbReference type="Proteomes" id="UP000326903"/>
    </source>
</evidence>
<evidence type="ECO:0000259" key="1">
    <source>
        <dbReference type="Pfam" id="PF04536"/>
    </source>
</evidence>
<organism evidence="2 3">
    <name type="scientific">Ginsengibacter hankyongi</name>
    <dbReference type="NCBI Taxonomy" id="2607284"/>
    <lineage>
        <taxon>Bacteria</taxon>
        <taxon>Pseudomonadati</taxon>
        <taxon>Bacteroidota</taxon>
        <taxon>Chitinophagia</taxon>
        <taxon>Chitinophagales</taxon>
        <taxon>Chitinophagaceae</taxon>
        <taxon>Ginsengibacter</taxon>
    </lineage>
</organism>
<keyword evidence="3" id="KW-1185">Reference proteome</keyword>
<accession>A0A5J5IN05</accession>
<dbReference type="PANTHER" id="PTHR30373">
    <property type="entry name" value="UPF0603 PROTEIN YGCG"/>
    <property type="match status" value="1"/>
</dbReference>
<evidence type="ECO:0000313" key="2">
    <source>
        <dbReference type="EMBL" id="KAA9041377.1"/>
    </source>
</evidence>
<dbReference type="PANTHER" id="PTHR30373:SF8">
    <property type="entry name" value="BLL7265 PROTEIN"/>
    <property type="match status" value="1"/>
</dbReference>
<comment type="caution">
    <text evidence="2">The sequence shown here is derived from an EMBL/GenBank/DDBJ whole genome shotgun (WGS) entry which is preliminary data.</text>
</comment>
<dbReference type="Pfam" id="PF04536">
    <property type="entry name" value="TPM_phosphatase"/>
    <property type="match status" value="1"/>
</dbReference>
<protein>
    <submittedName>
        <fullName evidence="2">TPM domain-containing protein</fullName>
    </submittedName>
</protein>
<proteinExistence type="predicted"/>
<dbReference type="EMBL" id="VYQF01000001">
    <property type="protein sequence ID" value="KAA9041377.1"/>
    <property type="molecule type" value="Genomic_DNA"/>
</dbReference>
<feature type="domain" description="TPM" evidence="1">
    <location>
        <begin position="10"/>
        <end position="126"/>
    </location>
</feature>
<name>A0A5J5IN05_9BACT</name>
<dbReference type="InterPro" id="IPR007621">
    <property type="entry name" value="TPM_dom"/>
</dbReference>